<keyword evidence="13" id="KW-1185">Reference proteome</keyword>
<dbReference type="GO" id="GO:0005758">
    <property type="term" value="C:mitochondrial intermembrane space"/>
    <property type="evidence" value="ECO:0007669"/>
    <property type="project" value="UniProtKB-SubCell"/>
</dbReference>
<reference evidence="12 13" key="1">
    <citation type="journal article" date="2018" name="Sci. Rep.">
        <title>Genomic signatures of local adaptation to the degree of environmental predictability in rotifers.</title>
        <authorList>
            <person name="Franch-Gras L."/>
            <person name="Hahn C."/>
            <person name="Garcia-Roger E.M."/>
            <person name="Carmona M.J."/>
            <person name="Serra M."/>
            <person name="Gomez A."/>
        </authorList>
    </citation>
    <scope>NUCLEOTIDE SEQUENCE [LARGE SCALE GENOMIC DNA]</scope>
    <source>
        <strain evidence="12">HYR1</strain>
    </source>
</reference>
<dbReference type="PANTHER" id="PTHR13273">
    <property type="entry name" value="ANAMORSIN"/>
    <property type="match status" value="1"/>
</dbReference>
<comment type="domain">
    <text evidence="10">The twin Cx2C motifs are involved in the recognition by the mitochondrial MIA40-ERV1 disulfide relay system. The formation of 2 disulfide bonds in the Cx2C motifs through dithiol/disulfide exchange reactions effectively traps the protein in the mitochondrial intermembrane space.</text>
</comment>
<comment type="caution">
    <text evidence="12">The sequence shown here is derived from an EMBL/GenBank/DDBJ whole genome shotgun (WGS) entry which is preliminary data.</text>
</comment>
<comment type="caution">
    <text evidence="10">Lacks conserved residue(s) required for the propagation of feature annotation.</text>
</comment>
<keyword evidence="6 10" id="KW-0479">Metal-binding</keyword>
<dbReference type="Gene3D" id="3.40.50.150">
    <property type="entry name" value="Vaccinia Virus protein VP39"/>
    <property type="match status" value="1"/>
</dbReference>
<protein>
    <recommendedName>
        <fullName evidence="10">Anamorsin homolog</fullName>
    </recommendedName>
    <alternativeName>
        <fullName evidence="10">Fe-S cluster assembly protein DRE2 homolog</fullName>
    </alternativeName>
</protein>
<dbReference type="Pfam" id="PF05093">
    <property type="entry name" value="CIAPIN1"/>
    <property type="match status" value="1"/>
</dbReference>
<name>A0A3M7PPH1_BRAPC</name>
<organism evidence="12 13">
    <name type="scientific">Brachionus plicatilis</name>
    <name type="common">Marine rotifer</name>
    <name type="synonym">Brachionus muelleri</name>
    <dbReference type="NCBI Taxonomy" id="10195"/>
    <lineage>
        <taxon>Eukaryota</taxon>
        <taxon>Metazoa</taxon>
        <taxon>Spiralia</taxon>
        <taxon>Gnathifera</taxon>
        <taxon>Rotifera</taxon>
        <taxon>Eurotatoria</taxon>
        <taxon>Monogononta</taxon>
        <taxon>Pseudotrocha</taxon>
        <taxon>Ploima</taxon>
        <taxon>Brachionidae</taxon>
        <taxon>Brachionus</taxon>
    </lineage>
</organism>
<dbReference type="GO" id="GO:0016226">
    <property type="term" value="P:iron-sulfur cluster assembly"/>
    <property type="evidence" value="ECO:0007669"/>
    <property type="project" value="UniProtKB-UniRule"/>
</dbReference>
<keyword evidence="7 10" id="KW-0408">Iron</keyword>
<comment type="cofactor">
    <cofactor evidence="1 10">
        <name>[4Fe-4S] cluster</name>
        <dbReference type="ChEBI" id="CHEBI:49883"/>
    </cofactor>
</comment>
<evidence type="ECO:0000313" key="12">
    <source>
        <dbReference type="EMBL" id="RNA01006.1"/>
    </source>
</evidence>
<dbReference type="GO" id="GO:0051539">
    <property type="term" value="F:4 iron, 4 sulfur cluster binding"/>
    <property type="evidence" value="ECO:0007669"/>
    <property type="project" value="UniProtKB-KW"/>
</dbReference>
<feature type="short sequence motif" description="Cx2C motif 1" evidence="10">
    <location>
        <begin position="214"/>
        <end position="217"/>
    </location>
</feature>
<dbReference type="Proteomes" id="UP000276133">
    <property type="component" value="Unassembled WGS sequence"/>
</dbReference>
<comment type="domain">
    <text evidence="10">The C-terminal domain binds 2 Fe-S clusters but is otherwise mostly in an intrinsically disordered conformation.</text>
</comment>
<keyword evidence="5 10" id="KW-0001">2Fe-2S</keyword>
<comment type="domain">
    <text evidence="10">The N-terminal domain has structural similarity with S-adenosyl-L-methionine-dependent methyltransferases, but does not bind S-adenosyl-L-methionine. It is required for correct assembly of the 2 Fe-S clusters.</text>
</comment>
<evidence type="ECO:0000256" key="7">
    <source>
        <dbReference type="ARBA" id="ARBA00023004"/>
    </source>
</evidence>
<gene>
    <name evidence="12" type="ORF">BpHYR1_010518</name>
</gene>
<evidence type="ECO:0000256" key="4">
    <source>
        <dbReference type="ARBA" id="ARBA00022490"/>
    </source>
</evidence>
<evidence type="ECO:0000313" key="13">
    <source>
        <dbReference type="Proteomes" id="UP000276133"/>
    </source>
</evidence>
<dbReference type="AlphaFoldDB" id="A0A3M7PPH1"/>
<dbReference type="PANTHER" id="PTHR13273:SF14">
    <property type="entry name" value="ANAMORSIN"/>
    <property type="match status" value="1"/>
</dbReference>
<evidence type="ECO:0000256" key="6">
    <source>
        <dbReference type="ARBA" id="ARBA00022723"/>
    </source>
</evidence>
<dbReference type="InterPro" id="IPR007785">
    <property type="entry name" value="Anamorsin"/>
</dbReference>
<accession>A0A3M7PPH1</accession>
<feature type="binding site" evidence="10">
    <location>
        <position position="217"/>
    </location>
    <ligand>
        <name>[4Fe-4S] cluster</name>
        <dbReference type="ChEBI" id="CHEBI:49883"/>
    </ligand>
</feature>
<keyword evidence="4 10" id="KW-0963">Cytoplasm</keyword>
<proteinExistence type="inferred from homology"/>
<feature type="binding site" evidence="10">
    <location>
        <position position="189"/>
    </location>
    <ligand>
        <name>[2Fe-2S] cluster</name>
        <dbReference type="ChEBI" id="CHEBI:190135"/>
    </ligand>
</feature>
<comment type="subunit">
    <text evidence="10">Monomer.</text>
</comment>
<dbReference type="SUPFAM" id="SSF53335">
    <property type="entry name" value="S-adenosyl-L-methionine-dependent methyltransferases"/>
    <property type="match status" value="1"/>
</dbReference>
<keyword evidence="9 10" id="KW-0496">Mitochondrion</keyword>
<evidence type="ECO:0000256" key="3">
    <source>
        <dbReference type="ARBA" id="ARBA00022485"/>
    </source>
</evidence>
<dbReference type="STRING" id="10195.A0A3M7PPH1"/>
<comment type="similarity">
    <text evidence="2 10">Belongs to the anamorsin family.</text>
</comment>
<evidence type="ECO:0000259" key="11">
    <source>
        <dbReference type="Pfam" id="PF05093"/>
    </source>
</evidence>
<feature type="binding site" evidence="10">
    <location>
        <position position="228"/>
    </location>
    <ligand>
        <name>[4Fe-4S] cluster</name>
        <dbReference type="ChEBI" id="CHEBI:49883"/>
    </ligand>
</feature>
<feature type="region of interest" description="Fe-S binding site B" evidence="10">
    <location>
        <begin position="214"/>
        <end position="228"/>
    </location>
</feature>
<dbReference type="OrthoDB" id="311633at2759"/>
<feature type="binding site" evidence="10">
    <location>
        <position position="225"/>
    </location>
    <ligand>
        <name>[4Fe-4S] cluster</name>
        <dbReference type="ChEBI" id="CHEBI:49883"/>
    </ligand>
</feature>
<dbReference type="GO" id="GO:0051537">
    <property type="term" value="F:2 iron, 2 sulfur cluster binding"/>
    <property type="evidence" value="ECO:0007669"/>
    <property type="project" value="UniProtKB-UniRule"/>
</dbReference>
<feature type="binding site" evidence="10">
    <location>
        <position position="173"/>
    </location>
    <ligand>
        <name>[2Fe-2S] cluster</name>
        <dbReference type="ChEBI" id="CHEBI:190135"/>
    </ligand>
</feature>
<dbReference type="EMBL" id="REGN01009509">
    <property type="protein sequence ID" value="RNA01006.1"/>
    <property type="molecule type" value="Genomic_DNA"/>
</dbReference>
<dbReference type="GO" id="GO:0009055">
    <property type="term" value="F:electron transfer activity"/>
    <property type="evidence" value="ECO:0007669"/>
    <property type="project" value="UniProtKB-UniRule"/>
</dbReference>
<evidence type="ECO:0000256" key="5">
    <source>
        <dbReference type="ARBA" id="ARBA00022714"/>
    </source>
</evidence>
<evidence type="ECO:0000256" key="1">
    <source>
        <dbReference type="ARBA" id="ARBA00001966"/>
    </source>
</evidence>
<comment type="cofactor">
    <cofactor evidence="10">
        <name>[2Fe-2S] cluster</name>
        <dbReference type="ChEBI" id="CHEBI:190135"/>
    </cofactor>
</comment>
<feature type="short sequence motif" description="Cx2C motif 2" evidence="10">
    <location>
        <begin position="225"/>
        <end position="228"/>
    </location>
</feature>
<evidence type="ECO:0000256" key="10">
    <source>
        <dbReference type="HAMAP-Rule" id="MF_03115"/>
    </source>
</evidence>
<feature type="binding site" evidence="10">
    <location>
        <position position="184"/>
    </location>
    <ligand>
        <name>[2Fe-2S] cluster</name>
        <dbReference type="ChEBI" id="CHEBI:190135"/>
    </ligand>
</feature>
<feature type="binding site" evidence="10">
    <location>
        <position position="214"/>
    </location>
    <ligand>
        <name>[4Fe-4S] cluster</name>
        <dbReference type="ChEBI" id="CHEBI:49883"/>
    </ligand>
</feature>
<keyword evidence="3 10" id="KW-0004">4Fe-4S</keyword>
<dbReference type="InterPro" id="IPR046408">
    <property type="entry name" value="CIAPIN1"/>
</dbReference>
<evidence type="ECO:0000256" key="8">
    <source>
        <dbReference type="ARBA" id="ARBA00023014"/>
    </source>
</evidence>
<feature type="domain" description="Anamorsin C-terminal" evidence="11">
    <location>
        <begin position="208"/>
        <end position="244"/>
    </location>
</feature>
<dbReference type="GO" id="GO:0046872">
    <property type="term" value="F:metal ion binding"/>
    <property type="evidence" value="ECO:0007669"/>
    <property type="project" value="UniProtKB-KW"/>
</dbReference>
<comment type="function">
    <text evidence="10">Component of the cytosolic iron-sulfur (Fe-S) protein assembly (CIA) machinery. Required for the maturation of extramitochondrial Fe-S proteins. Part of an electron transfer chain functioning in an early step of cytosolic Fe-S biogenesis, facilitating the de novo assembly of a [4Fe-4S] cluster on the cytosolic Fe-S scaffold complex. Electrons are transferred from NADPH via a FAD- and FMN-containing diflavin oxidoreductase. Together with the diflavin oxidoreductase, also required for the assembly of the diferric tyrosyl radical cofactor of ribonucleotide reductase (RNR), probably by providing electrons for reduction during radical cofactor maturation in the catalytic small subunit.</text>
</comment>
<feature type="binding site" evidence="10">
    <location>
        <position position="187"/>
    </location>
    <ligand>
        <name>[2Fe-2S] cluster</name>
        <dbReference type="ChEBI" id="CHEBI:190135"/>
    </ligand>
</feature>
<dbReference type="InterPro" id="IPR029063">
    <property type="entry name" value="SAM-dependent_MTases_sf"/>
</dbReference>
<comment type="subcellular location">
    <subcellularLocation>
        <location evidence="10">Cytoplasm</location>
    </subcellularLocation>
    <subcellularLocation>
        <location evidence="10">Mitochondrion intermembrane space</location>
    </subcellularLocation>
</comment>
<feature type="region of interest" description="Fe-S binding site A" evidence="10">
    <location>
        <begin position="173"/>
        <end position="189"/>
    </location>
</feature>
<evidence type="ECO:0000256" key="2">
    <source>
        <dbReference type="ARBA" id="ARBA00008169"/>
    </source>
</evidence>
<sequence length="253" mass="27828">MNEISLNNILNKIDANSNVLVVYGSELVPDELDQLISKIPSRSVSKLDVKNSSQIDVSSPTYDLIISLNGDFNYEIYFKILKPNGKILLTDRENLQSVLTLNGFQNFVKEDSFCVAQKPNFDVGATRKLNFKSSQKVWQFDPDDIQENDLINTDDLLDDLDLKKPQVVDKFDCGTSASGKKKACKNCSCGLAEELESEATGVQKKNQETVKSACGSCYLGDAFRCASCPYLGMPAFKPGEKVQLAGGLAKSDL</sequence>
<dbReference type="HAMAP" id="MF_03115">
    <property type="entry name" value="Anamorsin"/>
    <property type="match status" value="1"/>
</dbReference>
<keyword evidence="8 10" id="KW-0411">Iron-sulfur</keyword>
<evidence type="ECO:0000256" key="9">
    <source>
        <dbReference type="ARBA" id="ARBA00023128"/>
    </source>
</evidence>